<feature type="domain" description="Cupin type-2" evidence="2">
    <location>
        <begin position="69"/>
        <end position="135"/>
    </location>
</feature>
<evidence type="ECO:0000259" key="2">
    <source>
        <dbReference type="Pfam" id="PF07883"/>
    </source>
</evidence>
<dbReference type="InterPro" id="IPR011051">
    <property type="entry name" value="RmlC_Cupin_sf"/>
</dbReference>
<dbReference type="Pfam" id="PF07883">
    <property type="entry name" value="Cupin_2"/>
    <property type="match status" value="1"/>
</dbReference>
<keyword evidence="1" id="KW-0732">Signal</keyword>
<proteinExistence type="predicted"/>
<feature type="signal peptide" evidence="1">
    <location>
        <begin position="1"/>
        <end position="22"/>
    </location>
</feature>
<dbReference type="InterPro" id="IPR014710">
    <property type="entry name" value="RmlC-like_jellyroll"/>
</dbReference>
<reference evidence="3" key="1">
    <citation type="submission" date="2016-01" db="EMBL/GenBank/DDBJ databases">
        <authorList>
            <person name="Peeters C."/>
        </authorList>
    </citation>
    <scope>NUCLEOTIDE SEQUENCE</scope>
    <source>
        <strain evidence="3">LMG 29320</strain>
    </source>
</reference>
<dbReference type="Gene3D" id="2.60.120.10">
    <property type="entry name" value="Jelly Rolls"/>
    <property type="match status" value="1"/>
</dbReference>
<gene>
    <name evidence="3" type="ORF">AWB77_04589</name>
</gene>
<evidence type="ECO:0000313" key="3">
    <source>
        <dbReference type="EMBL" id="SAK86297.1"/>
    </source>
</evidence>
<dbReference type="InterPro" id="IPR013096">
    <property type="entry name" value="Cupin_2"/>
</dbReference>
<feature type="chain" id="PRO_5007623526" evidence="1">
    <location>
        <begin position="23"/>
        <end position="149"/>
    </location>
</feature>
<accession>A0A158CXH0</accession>
<protein>
    <submittedName>
        <fullName evidence="3">Cupin domain protein</fullName>
    </submittedName>
</protein>
<sequence length="149" mass="16051">MRLVRRTAIALTLVLITARALAAPAAAAAAGDPEKPVSTVLLKTERSWDGKLYKRYPAGRPQLTVLKIVIPAHTTLPWHMHPMPNVGYVLSGNLHVESRDGHHQTTLHAGDVLPEMVGSAHRGYTDNSPVKLIVFYAGGKGLPTATTVH</sequence>
<dbReference type="RefSeq" id="WP_061136695.1">
    <property type="nucleotide sequence ID" value="NZ_FCNX02000012.1"/>
</dbReference>
<comment type="caution">
    <text evidence="3">The sequence shown here is derived from an EMBL/GenBank/DDBJ whole genome shotgun (WGS) entry which is preliminary data.</text>
</comment>
<evidence type="ECO:0000313" key="4">
    <source>
        <dbReference type="Proteomes" id="UP000054903"/>
    </source>
</evidence>
<dbReference type="CDD" id="cd02236">
    <property type="entry name" value="cupin_CV2614-like"/>
    <property type="match status" value="1"/>
</dbReference>
<dbReference type="EMBL" id="FCNX02000012">
    <property type="protein sequence ID" value="SAK86297.1"/>
    <property type="molecule type" value="Genomic_DNA"/>
</dbReference>
<dbReference type="OrthoDB" id="287220at2"/>
<dbReference type="SUPFAM" id="SSF51182">
    <property type="entry name" value="RmlC-like cupins"/>
    <property type="match status" value="1"/>
</dbReference>
<name>A0A158CXH0_9BURK</name>
<dbReference type="AlphaFoldDB" id="A0A158CXH0"/>
<dbReference type="STRING" id="1777138.AWB77_04589"/>
<evidence type="ECO:0000256" key="1">
    <source>
        <dbReference type="SAM" id="SignalP"/>
    </source>
</evidence>
<keyword evidence="4" id="KW-1185">Reference proteome</keyword>
<dbReference type="Proteomes" id="UP000054903">
    <property type="component" value="Unassembled WGS sequence"/>
</dbReference>
<organism evidence="3 4">
    <name type="scientific">Caballeronia fortuita</name>
    <dbReference type="NCBI Taxonomy" id="1777138"/>
    <lineage>
        <taxon>Bacteria</taxon>
        <taxon>Pseudomonadati</taxon>
        <taxon>Pseudomonadota</taxon>
        <taxon>Betaproteobacteria</taxon>
        <taxon>Burkholderiales</taxon>
        <taxon>Burkholderiaceae</taxon>
        <taxon>Caballeronia</taxon>
    </lineage>
</organism>